<protein>
    <submittedName>
        <fullName evidence="1">Uncharacterized protein</fullName>
    </submittedName>
</protein>
<evidence type="ECO:0000313" key="2">
    <source>
        <dbReference type="Proteomes" id="UP000553209"/>
    </source>
</evidence>
<organism evidence="1 2">
    <name type="scientific">Nocardiopsis alborubida</name>
    <dbReference type="NCBI Taxonomy" id="146802"/>
    <lineage>
        <taxon>Bacteria</taxon>
        <taxon>Bacillati</taxon>
        <taxon>Actinomycetota</taxon>
        <taxon>Actinomycetes</taxon>
        <taxon>Streptosporangiales</taxon>
        <taxon>Nocardiopsidaceae</taxon>
        <taxon>Nocardiopsis</taxon>
    </lineage>
</organism>
<dbReference type="Proteomes" id="UP000553209">
    <property type="component" value="Unassembled WGS sequence"/>
</dbReference>
<sequence length="143" mass="15534">MTTTALHYRDGAWAPGPDPVNEACATQTVEEDWTDCVARAGFNRRPFAEYGGPCSSSYAQLFSGDDGTSFFMHIAHGGFGQHLYFHSVVDALDHAARWAPAFALQNDDPELASPDVGAASSIPSFAEDFDEEELTKLRQAPHP</sequence>
<evidence type="ECO:0000313" key="1">
    <source>
        <dbReference type="EMBL" id="NKY97869.1"/>
    </source>
</evidence>
<reference evidence="1 2" key="1">
    <citation type="submission" date="2020-04" db="EMBL/GenBank/DDBJ databases">
        <title>MicrobeNet Type strains.</title>
        <authorList>
            <person name="Nicholson A.C."/>
        </authorList>
    </citation>
    <scope>NUCLEOTIDE SEQUENCE [LARGE SCALE GENOMIC DNA]</scope>
    <source>
        <strain evidence="1 2">ATCC 23612</strain>
    </source>
</reference>
<gene>
    <name evidence="1" type="ORF">HGB44_09375</name>
</gene>
<accession>A0A7X6RPN0</accession>
<dbReference type="AlphaFoldDB" id="A0A7X6RPN0"/>
<dbReference type="RefSeq" id="WP_061079818.1">
    <property type="nucleotide sequence ID" value="NZ_JAAXPG010000007.1"/>
</dbReference>
<dbReference type="EMBL" id="JAAXPG010000007">
    <property type="protein sequence ID" value="NKY97869.1"/>
    <property type="molecule type" value="Genomic_DNA"/>
</dbReference>
<comment type="caution">
    <text evidence="1">The sequence shown here is derived from an EMBL/GenBank/DDBJ whole genome shotgun (WGS) entry which is preliminary data.</text>
</comment>
<keyword evidence="2" id="KW-1185">Reference proteome</keyword>
<proteinExistence type="predicted"/>
<name>A0A7X6RPN0_9ACTN</name>